<keyword evidence="2" id="KW-1185">Reference proteome</keyword>
<dbReference type="Proteomes" id="UP000242791">
    <property type="component" value="Unassembled WGS sequence"/>
</dbReference>
<dbReference type="AlphaFoldDB" id="A0A1J9RIF1"/>
<organism evidence="1 2">
    <name type="scientific">Blastomyces percursus</name>
    <dbReference type="NCBI Taxonomy" id="1658174"/>
    <lineage>
        <taxon>Eukaryota</taxon>
        <taxon>Fungi</taxon>
        <taxon>Dikarya</taxon>
        <taxon>Ascomycota</taxon>
        <taxon>Pezizomycotina</taxon>
        <taxon>Eurotiomycetes</taxon>
        <taxon>Eurotiomycetidae</taxon>
        <taxon>Onygenales</taxon>
        <taxon>Ajellomycetaceae</taxon>
        <taxon>Blastomyces</taxon>
    </lineage>
</organism>
<evidence type="ECO:0000313" key="2">
    <source>
        <dbReference type="Proteomes" id="UP000242791"/>
    </source>
</evidence>
<dbReference type="VEuPathDB" id="FungiDB:ACJ73_00268"/>
<sequence>MVNRSQAKWHFWEHSDPLNSSRVPRILGGGSQRRRCKDSRGFTYVATTPISNEGESNSFLTRHPRDINERSLEIKPHLQETHKMVMTYASLPPRNVIISPRRAPASTLSLPQQLQYESARRDWSVTCLVN</sequence>
<protein>
    <submittedName>
        <fullName evidence="1">Uncharacterized protein</fullName>
    </submittedName>
</protein>
<dbReference type="EMBL" id="LGTZ01000017">
    <property type="protein sequence ID" value="OJD28319.1"/>
    <property type="molecule type" value="Genomic_DNA"/>
</dbReference>
<dbReference type="STRING" id="1658174.A0A1J9RIF1"/>
<gene>
    <name evidence="1" type="ORF">ACJ73_00268</name>
</gene>
<name>A0A1J9RIF1_9EURO</name>
<accession>A0A1J9RIF1</accession>
<evidence type="ECO:0000313" key="1">
    <source>
        <dbReference type="EMBL" id="OJD28319.1"/>
    </source>
</evidence>
<dbReference type="OrthoDB" id="2906425at2759"/>
<reference evidence="1 2" key="1">
    <citation type="submission" date="2015-08" db="EMBL/GenBank/DDBJ databases">
        <title>Emmonsia species relationships and genome sequence.</title>
        <authorList>
            <person name="Cuomo C.A."/>
            <person name="Schwartz I.S."/>
            <person name="Kenyon C."/>
            <person name="De Hoog G.S."/>
            <person name="Govender N.P."/>
            <person name="Botha A."/>
            <person name="Moreno L."/>
            <person name="De Vries M."/>
            <person name="Munoz J.F."/>
            <person name="Stielow J.B."/>
        </authorList>
    </citation>
    <scope>NUCLEOTIDE SEQUENCE [LARGE SCALE GENOMIC DNA]</scope>
    <source>
        <strain evidence="1 2">EI222</strain>
    </source>
</reference>
<comment type="caution">
    <text evidence="1">The sequence shown here is derived from an EMBL/GenBank/DDBJ whole genome shotgun (WGS) entry which is preliminary data.</text>
</comment>
<proteinExistence type="predicted"/>